<dbReference type="Proteomes" id="UP000321039">
    <property type="component" value="Unassembled WGS sequence"/>
</dbReference>
<dbReference type="PIRSF" id="PIRSF005353">
    <property type="entry name" value="PbuG"/>
    <property type="match status" value="1"/>
</dbReference>
<feature type="transmembrane region" description="Helical" evidence="9">
    <location>
        <begin position="323"/>
        <end position="343"/>
    </location>
</feature>
<organism evidence="10 11">
    <name type="scientific">Parahaliea maris</name>
    <dbReference type="NCBI Taxonomy" id="2716870"/>
    <lineage>
        <taxon>Bacteria</taxon>
        <taxon>Pseudomonadati</taxon>
        <taxon>Pseudomonadota</taxon>
        <taxon>Gammaproteobacteria</taxon>
        <taxon>Cellvibrionales</taxon>
        <taxon>Halieaceae</taxon>
        <taxon>Parahaliea</taxon>
    </lineage>
</organism>
<accession>A0A5C8ZPJ4</accession>
<dbReference type="InterPro" id="IPR045018">
    <property type="entry name" value="Azg-like"/>
</dbReference>
<gene>
    <name evidence="10" type="ORF">FV139_19880</name>
</gene>
<keyword evidence="4 8" id="KW-1003">Cell membrane</keyword>
<evidence type="ECO:0000256" key="7">
    <source>
        <dbReference type="ARBA" id="ARBA00023136"/>
    </source>
</evidence>
<dbReference type="GO" id="GO:0015207">
    <property type="term" value="F:adenine transmembrane transporter activity"/>
    <property type="evidence" value="ECO:0007669"/>
    <property type="project" value="TreeGrafter"/>
</dbReference>
<dbReference type="Pfam" id="PF00860">
    <property type="entry name" value="Xan_ur_permease"/>
    <property type="match status" value="1"/>
</dbReference>
<proteinExistence type="inferred from homology"/>
<feature type="transmembrane region" description="Helical" evidence="9">
    <location>
        <begin position="26"/>
        <end position="44"/>
    </location>
</feature>
<comment type="subcellular location">
    <subcellularLocation>
        <location evidence="1 8">Cell membrane</location>
        <topology evidence="1 8">Multi-pass membrane protein</topology>
    </subcellularLocation>
</comment>
<evidence type="ECO:0000256" key="8">
    <source>
        <dbReference type="PIRNR" id="PIRNR005353"/>
    </source>
</evidence>
<feature type="transmembrane region" description="Helical" evidence="9">
    <location>
        <begin position="418"/>
        <end position="435"/>
    </location>
</feature>
<feature type="transmembrane region" description="Helical" evidence="9">
    <location>
        <begin position="245"/>
        <end position="270"/>
    </location>
</feature>
<evidence type="ECO:0000256" key="2">
    <source>
        <dbReference type="ARBA" id="ARBA00005697"/>
    </source>
</evidence>
<dbReference type="RefSeq" id="WP_148070241.1">
    <property type="nucleotide sequence ID" value="NZ_VRZA01000010.1"/>
</dbReference>
<dbReference type="EMBL" id="VRZA01000010">
    <property type="protein sequence ID" value="TXS89549.1"/>
    <property type="molecule type" value="Genomic_DNA"/>
</dbReference>
<evidence type="ECO:0000256" key="5">
    <source>
        <dbReference type="ARBA" id="ARBA00022692"/>
    </source>
</evidence>
<keyword evidence="6 8" id="KW-1133">Transmembrane helix</keyword>
<evidence type="ECO:0000256" key="6">
    <source>
        <dbReference type="ARBA" id="ARBA00022989"/>
    </source>
</evidence>
<comment type="similarity">
    <text evidence="2 8">Belongs to the nucleobase:cation symporter-2 (NCS2) (TC 2.A.40) family. Azg-like subfamily.</text>
</comment>
<keyword evidence="11" id="KW-1185">Reference proteome</keyword>
<feature type="transmembrane region" description="Helical" evidence="9">
    <location>
        <begin position="291"/>
        <end position="311"/>
    </location>
</feature>
<feature type="transmembrane region" description="Helical" evidence="9">
    <location>
        <begin position="136"/>
        <end position="157"/>
    </location>
</feature>
<dbReference type="InterPro" id="IPR006043">
    <property type="entry name" value="NCS2"/>
</dbReference>
<keyword evidence="3 8" id="KW-0813">Transport</keyword>
<sequence>MEKKDHGLIGRYFRLSEHQTTVRAELIAGATTFVTMAYIIFVNPQMMASAGMDPQASFVATCLASALACYLMGFYANWPVGLAPGMGLNAFFTYTVVADMGYSWQIALGAVFLAGVLFVIMSVTRIRRWMLESIPLDLRVAMAAGVGLFVGFIGLKSGGIIVASDATFITLGDLTETGPALACLGFVLIAILSIRQVHGAIILGILAITVLGLVTGEVTYSGLVAAPPSIAPTFMQLDILGALDVAMTSVIIAFLFVNLFDTAGTLLGVATRANLVDASGNIENMDRALKADSTSSVLGAFLGCAPVTSYVESAAGVAAGGRTGLTAVTVGTLFLVAIFFAPLASMVPAFATAGALVYVAMLMLTGVQGLEWQDSTEVVPALITIVMIPLSFSIANGIAVGFISYVAIKLFTGRRTDISPGAWFLAAIFLAKFVFM</sequence>
<name>A0A5C8ZPJ4_9GAMM</name>
<evidence type="ECO:0000256" key="9">
    <source>
        <dbReference type="SAM" id="Phobius"/>
    </source>
</evidence>
<feature type="transmembrane region" description="Helical" evidence="9">
    <location>
        <begin position="350"/>
        <end position="370"/>
    </location>
</feature>
<protein>
    <submittedName>
        <fullName evidence="10">NCS2 family permease</fullName>
    </submittedName>
</protein>
<evidence type="ECO:0000313" key="11">
    <source>
        <dbReference type="Proteomes" id="UP000321039"/>
    </source>
</evidence>
<dbReference type="AlphaFoldDB" id="A0A5C8ZPJ4"/>
<feature type="transmembrane region" description="Helical" evidence="9">
    <location>
        <begin position="382"/>
        <end position="406"/>
    </location>
</feature>
<dbReference type="PANTHER" id="PTHR43337:SF1">
    <property type="entry name" value="XANTHINE_URACIL PERMEASE C887.17-RELATED"/>
    <property type="match status" value="1"/>
</dbReference>
<dbReference type="PANTHER" id="PTHR43337">
    <property type="entry name" value="XANTHINE/URACIL PERMEASE C887.17-RELATED"/>
    <property type="match status" value="1"/>
</dbReference>
<dbReference type="InterPro" id="IPR026033">
    <property type="entry name" value="Azg-like_bact_archaea"/>
</dbReference>
<keyword evidence="7 8" id="KW-0472">Membrane</keyword>
<feature type="transmembrane region" description="Helical" evidence="9">
    <location>
        <begin position="56"/>
        <end position="76"/>
    </location>
</feature>
<feature type="transmembrane region" description="Helical" evidence="9">
    <location>
        <begin position="102"/>
        <end position="124"/>
    </location>
</feature>
<keyword evidence="5 8" id="KW-0812">Transmembrane</keyword>
<feature type="transmembrane region" description="Helical" evidence="9">
    <location>
        <begin position="177"/>
        <end position="194"/>
    </location>
</feature>
<evidence type="ECO:0000256" key="1">
    <source>
        <dbReference type="ARBA" id="ARBA00004651"/>
    </source>
</evidence>
<evidence type="ECO:0000256" key="4">
    <source>
        <dbReference type="ARBA" id="ARBA00022475"/>
    </source>
</evidence>
<evidence type="ECO:0000256" key="3">
    <source>
        <dbReference type="ARBA" id="ARBA00022448"/>
    </source>
</evidence>
<evidence type="ECO:0000313" key="10">
    <source>
        <dbReference type="EMBL" id="TXS89549.1"/>
    </source>
</evidence>
<dbReference type="GO" id="GO:0005886">
    <property type="term" value="C:plasma membrane"/>
    <property type="evidence" value="ECO:0007669"/>
    <property type="project" value="UniProtKB-SubCell"/>
</dbReference>
<feature type="transmembrane region" description="Helical" evidence="9">
    <location>
        <begin position="201"/>
        <end position="225"/>
    </location>
</feature>
<comment type="caution">
    <text evidence="10">The sequence shown here is derived from an EMBL/GenBank/DDBJ whole genome shotgun (WGS) entry which is preliminary data.</text>
</comment>
<reference evidence="10 11" key="1">
    <citation type="submission" date="2019-08" db="EMBL/GenBank/DDBJ databases">
        <title>Parahaliea maris sp. nov., isolated from the surface seawater.</title>
        <authorList>
            <person name="Liu Y."/>
        </authorList>
    </citation>
    <scope>NUCLEOTIDE SEQUENCE [LARGE SCALE GENOMIC DNA]</scope>
    <source>
        <strain evidence="10 11">HSLHS9</strain>
    </source>
</reference>